<evidence type="ECO:0000256" key="1">
    <source>
        <dbReference type="ARBA" id="ARBA00023284"/>
    </source>
</evidence>
<evidence type="ECO:0000256" key="2">
    <source>
        <dbReference type="SAM" id="SignalP"/>
    </source>
</evidence>
<proteinExistence type="predicted"/>
<accession>A0A1M7KCB2</accession>
<feature type="domain" description="Thioredoxin" evidence="3">
    <location>
        <begin position="156"/>
        <end position="293"/>
    </location>
</feature>
<reference evidence="5" key="1">
    <citation type="submission" date="2016-11" db="EMBL/GenBank/DDBJ databases">
        <authorList>
            <person name="Varghese N."/>
            <person name="Submissions S."/>
        </authorList>
    </citation>
    <scope>NUCLEOTIDE SEQUENCE [LARGE SCALE GENOMIC DNA]</scope>
    <source>
        <strain evidence="5">DSM 26899</strain>
    </source>
</reference>
<evidence type="ECO:0000259" key="3">
    <source>
        <dbReference type="PROSITE" id="PS51352"/>
    </source>
</evidence>
<dbReference type="OrthoDB" id="997845at2"/>
<dbReference type="SUPFAM" id="SSF52833">
    <property type="entry name" value="Thioredoxin-like"/>
    <property type="match status" value="1"/>
</dbReference>
<dbReference type="PROSITE" id="PS00194">
    <property type="entry name" value="THIOREDOXIN_1"/>
    <property type="match status" value="1"/>
</dbReference>
<protein>
    <submittedName>
        <fullName evidence="4">Peroxiredoxin</fullName>
    </submittedName>
</protein>
<keyword evidence="2" id="KW-0732">Signal</keyword>
<feature type="chain" id="PRO_5012545587" evidence="2">
    <location>
        <begin position="20"/>
        <end position="293"/>
    </location>
</feature>
<dbReference type="GO" id="GO:0016491">
    <property type="term" value="F:oxidoreductase activity"/>
    <property type="evidence" value="ECO:0007669"/>
    <property type="project" value="InterPro"/>
</dbReference>
<dbReference type="PROSITE" id="PS51352">
    <property type="entry name" value="THIOREDOXIN_2"/>
    <property type="match status" value="1"/>
</dbReference>
<dbReference type="Gene3D" id="3.40.30.10">
    <property type="entry name" value="Glutaredoxin"/>
    <property type="match status" value="1"/>
</dbReference>
<sequence>MKKLITVLFLAFLCSIANAQKTDQTEKIAQIIATTKNINSANAASEKEYAKGAIKYIAEEIDWQALYGSEQWSDIISSWVYLHTSVIMDFYYFKNDFKSIDSKIKDPVQYADFVGKLAYFLTQQNKKDYINFFAPLVRASGKINKYDGILASYIKGMPGTYAPDLIIKDQSKTTVLKSKELATGDYTKTLLIFYASGCAHCEILFQKLPSHLDNIKAKGVRIISLSADQEEKVFKEKAKTFLWKDVFCDYEGIKGTNFQNYGIIGTPTMFIVGHDGKILLRTSSLDEILKNIN</sequence>
<feature type="signal peptide" evidence="2">
    <location>
        <begin position="1"/>
        <end position="19"/>
    </location>
</feature>
<dbReference type="EMBL" id="FRAV01000059">
    <property type="protein sequence ID" value="SHM62923.1"/>
    <property type="molecule type" value="Genomic_DNA"/>
</dbReference>
<keyword evidence="5" id="KW-1185">Reference proteome</keyword>
<gene>
    <name evidence="4" type="ORF">SAMN05444267_105916</name>
</gene>
<dbReference type="Pfam" id="PF00578">
    <property type="entry name" value="AhpC-TSA"/>
    <property type="match status" value="1"/>
</dbReference>
<name>A0A1M7KCB2_9FLAO</name>
<dbReference type="AlphaFoldDB" id="A0A1M7KCB2"/>
<organism evidence="4 5">
    <name type="scientific">Chryseobacterium polytrichastri</name>
    <dbReference type="NCBI Taxonomy" id="1302687"/>
    <lineage>
        <taxon>Bacteria</taxon>
        <taxon>Pseudomonadati</taxon>
        <taxon>Bacteroidota</taxon>
        <taxon>Flavobacteriia</taxon>
        <taxon>Flavobacteriales</taxon>
        <taxon>Weeksellaceae</taxon>
        <taxon>Chryseobacterium group</taxon>
        <taxon>Chryseobacterium</taxon>
    </lineage>
</organism>
<keyword evidence="1" id="KW-0676">Redox-active center</keyword>
<evidence type="ECO:0000313" key="4">
    <source>
        <dbReference type="EMBL" id="SHM62923.1"/>
    </source>
</evidence>
<dbReference type="RefSeq" id="WP_073297875.1">
    <property type="nucleotide sequence ID" value="NZ_FRAV01000059.1"/>
</dbReference>
<dbReference type="GO" id="GO:0016209">
    <property type="term" value="F:antioxidant activity"/>
    <property type="evidence" value="ECO:0007669"/>
    <property type="project" value="InterPro"/>
</dbReference>
<evidence type="ECO:0000313" key="5">
    <source>
        <dbReference type="Proteomes" id="UP000184364"/>
    </source>
</evidence>
<dbReference type="Proteomes" id="UP000184364">
    <property type="component" value="Unassembled WGS sequence"/>
</dbReference>
<dbReference type="InterPro" id="IPR017937">
    <property type="entry name" value="Thioredoxin_CS"/>
</dbReference>
<dbReference type="InterPro" id="IPR013766">
    <property type="entry name" value="Thioredoxin_domain"/>
</dbReference>
<dbReference type="STRING" id="1302687.SAMN05444267_105916"/>
<dbReference type="InterPro" id="IPR036249">
    <property type="entry name" value="Thioredoxin-like_sf"/>
</dbReference>
<dbReference type="InterPro" id="IPR000866">
    <property type="entry name" value="AhpC/TSA"/>
</dbReference>